<evidence type="ECO:0000313" key="14">
    <source>
        <dbReference type="EMBL" id="MBE1236072.1"/>
    </source>
</evidence>
<evidence type="ECO:0000256" key="8">
    <source>
        <dbReference type="ARBA" id="ARBA00022655"/>
    </source>
</evidence>
<dbReference type="GO" id="GO:0005524">
    <property type="term" value="F:ATP binding"/>
    <property type="evidence" value="ECO:0007669"/>
    <property type="project" value="UniProtKB-KW"/>
</dbReference>
<dbReference type="Pfam" id="PF02569">
    <property type="entry name" value="Pantoate_ligase"/>
    <property type="match status" value="1"/>
</dbReference>
<protein>
    <recommendedName>
        <fullName evidence="5 13">Pantothenate synthetase</fullName>
        <shortName evidence="13">PS</shortName>
        <ecNumber evidence="4 13">6.3.2.1</ecNumber>
    </recommendedName>
    <alternativeName>
        <fullName evidence="13">Pantoate--beta-alanine ligase</fullName>
    </alternativeName>
    <alternativeName>
        <fullName evidence="13">Pantoate-activating enzyme</fullName>
    </alternativeName>
</protein>
<comment type="function">
    <text evidence="12 13">Catalyzes the condensation of pantoate with beta-alanine in an ATP-dependent reaction via a pantoyl-adenylate intermediate.</text>
</comment>
<dbReference type="Proteomes" id="UP000631034">
    <property type="component" value="Unassembled WGS sequence"/>
</dbReference>
<dbReference type="NCBIfam" id="TIGR00125">
    <property type="entry name" value="cyt_tran_rel"/>
    <property type="match status" value="1"/>
</dbReference>
<feature type="binding site" evidence="13">
    <location>
        <position position="78"/>
    </location>
    <ligand>
        <name>beta-alanine</name>
        <dbReference type="ChEBI" id="CHEBI:57966"/>
    </ligand>
</feature>
<feature type="active site" description="Proton donor" evidence="13">
    <location>
        <position position="54"/>
    </location>
</feature>
<comment type="miscellaneous">
    <text evidence="13">The reaction proceeds by a bi uni uni bi ping pong mechanism.</text>
</comment>
<dbReference type="GO" id="GO:0004592">
    <property type="term" value="F:pantoate-beta-alanine ligase activity"/>
    <property type="evidence" value="ECO:0007669"/>
    <property type="project" value="UniProtKB-UniRule"/>
</dbReference>
<dbReference type="InterPro" id="IPR014729">
    <property type="entry name" value="Rossmann-like_a/b/a_fold"/>
</dbReference>
<feature type="binding site" evidence="13">
    <location>
        <begin position="47"/>
        <end position="54"/>
    </location>
    <ligand>
        <name>ATP</name>
        <dbReference type="ChEBI" id="CHEBI:30616"/>
    </ligand>
</feature>
<feature type="binding site" evidence="13">
    <location>
        <begin position="201"/>
        <end position="204"/>
    </location>
    <ligand>
        <name>ATP</name>
        <dbReference type="ChEBI" id="CHEBI:30616"/>
    </ligand>
</feature>
<keyword evidence="7 13" id="KW-0436">Ligase</keyword>
<dbReference type="FunFam" id="3.40.50.620:FF:000114">
    <property type="entry name" value="Pantothenate synthetase"/>
    <property type="match status" value="1"/>
</dbReference>
<feature type="binding site" evidence="13">
    <location>
        <begin position="164"/>
        <end position="167"/>
    </location>
    <ligand>
        <name>ATP</name>
        <dbReference type="ChEBI" id="CHEBI:30616"/>
    </ligand>
</feature>
<dbReference type="GO" id="GO:0005829">
    <property type="term" value="C:cytosol"/>
    <property type="evidence" value="ECO:0007669"/>
    <property type="project" value="TreeGrafter"/>
</dbReference>
<comment type="pathway">
    <text evidence="2 13">Cofactor biosynthesis; (R)-pantothenate biosynthesis; (R)-pantothenate from (R)-pantoate and beta-alanine: step 1/1.</text>
</comment>
<dbReference type="HAMAP" id="MF_00158">
    <property type="entry name" value="PanC"/>
    <property type="match status" value="1"/>
</dbReference>
<evidence type="ECO:0000256" key="7">
    <source>
        <dbReference type="ARBA" id="ARBA00022598"/>
    </source>
</evidence>
<dbReference type="SUPFAM" id="SSF52374">
    <property type="entry name" value="Nucleotidylyl transferase"/>
    <property type="match status" value="1"/>
</dbReference>
<dbReference type="InterPro" id="IPR042176">
    <property type="entry name" value="Pantoate_ligase_C"/>
</dbReference>
<evidence type="ECO:0000256" key="3">
    <source>
        <dbReference type="ARBA" id="ARBA00009256"/>
    </source>
</evidence>
<dbReference type="NCBIfam" id="TIGR00018">
    <property type="entry name" value="panC"/>
    <property type="match status" value="1"/>
</dbReference>
<comment type="caution">
    <text evidence="14">The sequence shown here is derived from an EMBL/GenBank/DDBJ whole genome shotgun (WGS) entry which is preliminary data.</text>
</comment>
<evidence type="ECO:0000256" key="13">
    <source>
        <dbReference type="HAMAP-Rule" id="MF_00158"/>
    </source>
</evidence>
<sequence length="324" mass="35837">MTNAQNETSGSSRPTSDLEVVHDTAALRRKTMAWRAQRLKVALVPTMGALHEGHLALVRMALEQADKVVVSVFVNPTQFGPGEDFERYPRSLEDDAKKLREVGASMLYAPSVEDMYPEGYATNVTVEGVSRGLCGDRRPGHFRGVATVVTKLLIRVMPDIAIFGEKDYQQLLVIRRLARDLDIPARIVPAPTQRDASGLALSSRNQYLTDEEREIAPLFYRSLVNISKCMMSDVEREKCGIQTRGLQKCIDCAKIALSNAGFTAIDYMELRDADTFEPVTEVDPSRPARLLGAVYLGQTRLIDNVTVPFTGDDSVAPWCGCCSH</sequence>
<keyword evidence="8 13" id="KW-0566">Pantothenate biosynthesis</keyword>
<evidence type="ECO:0000256" key="6">
    <source>
        <dbReference type="ARBA" id="ARBA00022490"/>
    </source>
</evidence>
<evidence type="ECO:0000256" key="5">
    <source>
        <dbReference type="ARBA" id="ARBA00014155"/>
    </source>
</evidence>
<dbReference type="PANTHER" id="PTHR21299:SF1">
    <property type="entry name" value="PANTOATE--BETA-ALANINE LIGASE"/>
    <property type="match status" value="1"/>
</dbReference>
<evidence type="ECO:0000256" key="1">
    <source>
        <dbReference type="ARBA" id="ARBA00004496"/>
    </source>
</evidence>
<comment type="caution">
    <text evidence="13">Lacks conserved residue(s) required for the propagation of feature annotation.</text>
</comment>
<gene>
    <name evidence="13" type="primary">panC</name>
    <name evidence="14" type="ORF">IHV25_00155</name>
</gene>
<keyword evidence="15" id="KW-1185">Reference proteome</keyword>
<name>A0A8J6YUN3_9PROT</name>
<organism evidence="14 15">
    <name type="scientific">Phaeovibrio sulfidiphilus</name>
    <dbReference type="NCBI Taxonomy" id="1220600"/>
    <lineage>
        <taxon>Bacteria</taxon>
        <taxon>Pseudomonadati</taxon>
        <taxon>Pseudomonadota</taxon>
        <taxon>Alphaproteobacteria</taxon>
        <taxon>Rhodospirillales</taxon>
        <taxon>Rhodospirillaceae</taxon>
        <taxon>Phaeovibrio</taxon>
    </lineage>
</organism>
<keyword evidence="10 13" id="KW-0067">ATP-binding</keyword>
<evidence type="ECO:0000256" key="12">
    <source>
        <dbReference type="ARBA" id="ARBA00055042"/>
    </source>
</evidence>
<reference evidence="14" key="1">
    <citation type="submission" date="2020-10" db="EMBL/GenBank/DDBJ databases">
        <title>Genome sequence of the unusual species of purple photosynthetic bacteria, Phaeovibrio sulfidiphilus DSM 23193, type strain.</title>
        <authorList>
            <person name="Kyndt J.A."/>
            <person name="Meyer T.E."/>
        </authorList>
    </citation>
    <scope>NUCLEOTIDE SEQUENCE</scope>
    <source>
        <strain evidence="14">DSM 23193</strain>
    </source>
</reference>
<feature type="binding site" evidence="13">
    <location>
        <position position="78"/>
    </location>
    <ligand>
        <name>(R)-pantoate</name>
        <dbReference type="ChEBI" id="CHEBI:15980"/>
    </ligand>
</feature>
<comment type="similarity">
    <text evidence="3 13">Belongs to the pantothenate synthetase family.</text>
</comment>
<dbReference type="AlphaFoldDB" id="A0A8J6YUN3"/>
<comment type="subunit">
    <text evidence="13">Homodimer.</text>
</comment>
<dbReference type="InterPro" id="IPR004821">
    <property type="entry name" value="Cyt_trans-like"/>
</dbReference>
<dbReference type="EMBL" id="JACZHT010000001">
    <property type="protein sequence ID" value="MBE1236072.1"/>
    <property type="molecule type" value="Genomic_DNA"/>
</dbReference>
<dbReference type="UniPathway" id="UPA00028">
    <property type="reaction ID" value="UER00005"/>
</dbReference>
<dbReference type="Gene3D" id="3.30.1300.10">
    <property type="entry name" value="Pantoate-beta-alanine ligase, C-terminal domain"/>
    <property type="match status" value="1"/>
</dbReference>
<proteinExistence type="inferred from homology"/>
<dbReference type="RefSeq" id="WP_192532959.1">
    <property type="nucleotide sequence ID" value="NZ_JACZHT010000001.1"/>
</dbReference>
<evidence type="ECO:0000256" key="11">
    <source>
        <dbReference type="ARBA" id="ARBA00048258"/>
    </source>
</evidence>
<dbReference type="GO" id="GO:0015940">
    <property type="term" value="P:pantothenate biosynthetic process"/>
    <property type="evidence" value="ECO:0007669"/>
    <property type="project" value="UniProtKB-UniRule"/>
</dbReference>
<comment type="subcellular location">
    <subcellularLocation>
        <location evidence="1 13">Cytoplasm</location>
    </subcellularLocation>
</comment>
<dbReference type="PANTHER" id="PTHR21299">
    <property type="entry name" value="CYTIDYLATE KINASE/PANTOATE-BETA-ALANINE LIGASE"/>
    <property type="match status" value="1"/>
</dbReference>
<keyword evidence="6 13" id="KW-0963">Cytoplasm</keyword>
<comment type="catalytic activity">
    <reaction evidence="11 13">
        <text>(R)-pantoate + beta-alanine + ATP = (R)-pantothenate + AMP + diphosphate + H(+)</text>
        <dbReference type="Rhea" id="RHEA:10912"/>
        <dbReference type="ChEBI" id="CHEBI:15378"/>
        <dbReference type="ChEBI" id="CHEBI:15980"/>
        <dbReference type="ChEBI" id="CHEBI:29032"/>
        <dbReference type="ChEBI" id="CHEBI:30616"/>
        <dbReference type="ChEBI" id="CHEBI:33019"/>
        <dbReference type="ChEBI" id="CHEBI:57966"/>
        <dbReference type="ChEBI" id="CHEBI:456215"/>
        <dbReference type="EC" id="6.3.2.1"/>
    </reaction>
</comment>
<dbReference type="InterPro" id="IPR003721">
    <property type="entry name" value="Pantoate_ligase"/>
</dbReference>
<evidence type="ECO:0000256" key="2">
    <source>
        <dbReference type="ARBA" id="ARBA00004990"/>
    </source>
</evidence>
<keyword evidence="9 13" id="KW-0547">Nucleotide-binding</keyword>
<evidence type="ECO:0000256" key="4">
    <source>
        <dbReference type="ARBA" id="ARBA00012219"/>
    </source>
</evidence>
<dbReference type="EC" id="6.3.2.1" evidence="4 13"/>
<evidence type="ECO:0000313" key="15">
    <source>
        <dbReference type="Proteomes" id="UP000631034"/>
    </source>
</evidence>
<evidence type="ECO:0000256" key="9">
    <source>
        <dbReference type="ARBA" id="ARBA00022741"/>
    </source>
</evidence>
<feature type="binding site" evidence="13">
    <location>
        <position position="170"/>
    </location>
    <ligand>
        <name>(R)-pantoate</name>
        <dbReference type="ChEBI" id="CHEBI:15980"/>
    </ligand>
</feature>
<dbReference type="Gene3D" id="3.40.50.620">
    <property type="entry name" value="HUPs"/>
    <property type="match status" value="1"/>
</dbReference>
<dbReference type="CDD" id="cd00560">
    <property type="entry name" value="PanC"/>
    <property type="match status" value="1"/>
</dbReference>
<evidence type="ECO:0000256" key="10">
    <source>
        <dbReference type="ARBA" id="ARBA00022840"/>
    </source>
</evidence>
<accession>A0A8J6YUN3</accession>